<feature type="transmembrane region" description="Helical" evidence="1">
    <location>
        <begin position="228"/>
        <end position="252"/>
    </location>
</feature>
<proteinExistence type="predicted"/>
<feature type="transmembrane region" description="Helical" evidence="1">
    <location>
        <begin position="145"/>
        <end position="165"/>
    </location>
</feature>
<dbReference type="Proteomes" id="UP000644610">
    <property type="component" value="Unassembled WGS sequence"/>
</dbReference>
<sequence>MSPEAKTAHWGARQALSKVPAVTVHFWIIKILCTTVGETAADFLSSTLNLGLTTTTYVMAALLAVFLVFQFRAGTYRPWLYWLTVVLISVVGTLITDNLTDGLEVPLETTTVVFALALIATFAAWYARERTLSIHTISTMRRESFYWLAILFTFALGTASGDLVAERLNMGYLPSAVMFGALIGVIALAYGVMKVNAVLTFWLAYILTRPLGASLGDYLSQPGDEGGLGLGTVVTSALFLIAIVGFVVYLTISGRDRDLRGAALPAHGRTASVGRARRAADGRDHRR</sequence>
<comment type="caution">
    <text evidence="2">The sequence shown here is derived from an EMBL/GenBank/DDBJ whole genome shotgun (WGS) entry which is preliminary data.</text>
</comment>
<evidence type="ECO:0000313" key="3">
    <source>
        <dbReference type="Proteomes" id="UP000644610"/>
    </source>
</evidence>
<keyword evidence="1" id="KW-0812">Transmembrane</keyword>
<keyword evidence="1" id="KW-1133">Transmembrane helix</keyword>
<feature type="transmembrane region" description="Helical" evidence="1">
    <location>
        <begin position="78"/>
        <end position="95"/>
    </location>
</feature>
<feature type="transmembrane region" description="Helical" evidence="1">
    <location>
        <begin position="197"/>
        <end position="216"/>
    </location>
</feature>
<organism evidence="2 3">
    <name type="scientific">Planotetraspora silvatica</name>
    <dbReference type="NCBI Taxonomy" id="234614"/>
    <lineage>
        <taxon>Bacteria</taxon>
        <taxon>Bacillati</taxon>
        <taxon>Actinomycetota</taxon>
        <taxon>Actinomycetes</taxon>
        <taxon>Streptosporangiales</taxon>
        <taxon>Streptosporangiaceae</taxon>
        <taxon>Planotetraspora</taxon>
    </lineage>
</organism>
<gene>
    <name evidence="2" type="ORF">Psi02_37060</name>
</gene>
<dbReference type="EMBL" id="BOOQ01000024">
    <property type="protein sequence ID" value="GII47282.1"/>
    <property type="molecule type" value="Genomic_DNA"/>
</dbReference>
<evidence type="ECO:0000256" key="1">
    <source>
        <dbReference type="SAM" id="Phobius"/>
    </source>
</evidence>
<feature type="transmembrane region" description="Helical" evidence="1">
    <location>
        <begin position="171"/>
        <end position="190"/>
    </location>
</feature>
<keyword evidence="3" id="KW-1185">Reference proteome</keyword>
<name>A0A8J3ULM6_9ACTN</name>
<feature type="transmembrane region" description="Helical" evidence="1">
    <location>
        <begin position="50"/>
        <end position="71"/>
    </location>
</feature>
<dbReference type="AlphaFoldDB" id="A0A8J3ULM6"/>
<feature type="transmembrane region" description="Helical" evidence="1">
    <location>
        <begin position="107"/>
        <end position="125"/>
    </location>
</feature>
<keyword evidence="1" id="KW-0472">Membrane</keyword>
<evidence type="ECO:0000313" key="2">
    <source>
        <dbReference type="EMBL" id="GII47282.1"/>
    </source>
</evidence>
<dbReference type="InterPro" id="IPR007136">
    <property type="entry name" value="DUF347"/>
</dbReference>
<protein>
    <submittedName>
        <fullName evidence="2">Membrane protein</fullName>
    </submittedName>
</protein>
<reference evidence="2" key="1">
    <citation type="submission" date="2021-01" db="EMBL/GenBank/DDBJ databases">
        <title>Whole genome shotgun sequence of Planotetraspora silvatica NBRC 100141.</title>
        <authorList>
            <person name="Komaki H."/>
            <person name="Tamura T."/>
        </authorList>
    </citation>
    <scope>NUCLEOTIDE SEQUENCE</scope>
    <source>
        <strain evidence="2">NBRC 100141</strain>
    </source>
</reference>
<dbReference type="Pfam" id="PF03988">
    <property type="entry name" value="DUF347"/>
    <property type="match status" value="4"/>
</dbReference>
<accession>A0A8J3ULM6</accession>